<evidence type="ECO:0008006" key="5">
    <source>
        <dbReference type="Google" id="ProtNLM"/>
    </source>
</evidence>
<feature type="compositionally biased region" description="Gly residues" evidence="1">
    <location>
        <begin position="84"/>
        <end position="93"/>
    </location>
</feature>
<dbReference type="InterPro" id="IPR044171">
    <property type="entry name" value="LAX2-like"/>
</dbReference>
<feature type="compositionally biased region" description="Low complexity" evidence="1">
    <location>
        <begin position="73"/>
        <end position="83"/>
    </location>
</feature>
<dbReference type="OrthoDB" id="1932457at2759"/>
<dbReference type="Gramene" id="KQJ82375">
    <property type="protein sequence ID" value="KQJ82375"/>
    <property type="gene ID" value="BRADI_5g08630v3"/>
</dbReference>
<protein>
    <recommendedName>
        <fullName evidence="5">E3 ubiquitin protein ligase DRIP2</fullName>
    </recommendedName>
</protein>
<dbReference type="AlphaFoldDB" id="A0A0Q3E3K5"/>
<evidence type="ECO:0000256" key="1">
    <source>
        <dbReference type="SAM" id="MobiDB-lite"/>
    </source>
</evidence>
<dbReference type="Gene3D" id="3.10.20.90">
    <property type="entry name" value="Phosphatidylinositol 3-kinase Catalytic Subunit, Chain A, domain 1"/>
    <property type="match status" value="1"/>
</dbReference>
<evidence type="ECO:0000313" key="3">
    <source>
        <dbReference type="EnsemblPlants" id="KQJ82375"/>
    </source>
</evidence>
<reference evidence="2" key="2">
    <citation type="submission" date="2017-06" db="EMBL/GenBank/DDBJ databases">
        <title>WGS assembly of Brachypodium distachyon.</title>
        <authorList>
            <consortium name="The International Brachypodium Initiative"/>
            <person name="Lucas S."/>
            <person name="Harmon-Smith M."/>
            <person name="Lail K."/>
            <person name="Tice H."/>
            <person name="Grimwood J."/>
            <person name="Bruce D."/>
            <person name="Barry K."/>
            <person name="Shu S."/>
            <person name="Lindquist E."/>
            <person name="Wang M."/>
            <person name="Pitluck S."/>
            <person name="Vogel J.P."/>
            <person name="Garvin D.F."/>
            <person name="Mockler T.C."/>
            <person name="Schmutz J."/>
            <person name="Rokhsar D."/>
            <person name="Bevan M.W."/>
        </authorList>
    </citation>
    <scope>NUCLEOTIDE SEQUENCE</scope>
    <source>
        <strain evidence="2">Bd21</strain>
    </source>
</reference>
<reference evidence="2 3" key="1">
    <citation type="journal article" date="2010" name="Nature">
        <title>Genome sequencing and analysis of the model grass Brachypodium distachyon.</title>
        <authorList>
            <consortium name="International Brachypodium Initiative"/>
        </authorList>
    </citation>
    <scope>NUCLEOTIDE SEQUENCE [LARGE SCALE GENOMIC DNA]</scope>
    <source>
        <strain evidence="2 3">Bd21</strain>
    </source>
</reference>
<dbReference type="PANTHER" id="PTHR47290">
    <property type="entry name" value="RING FINGER PROTEIN"/>
    <property type="match status" value="1"/>
</dbReference>
<dbReference type="GO" id="GO:0045893">
    <property type="term" value="P:positive regulation of DNA-templated transcription"/>
    <property type="evidence" value="ECO:0007669"/>
    <property type="project" value="EnsemblPlants"/>
</dbReference>
<keyword evidence="4" id="KW-1185">Reference proteome</keyword>
<feature type="region of interest" description="Disordered" evidence="1">
    <location>
        <begin position="1"/>
        <end position="97"/>
    </location>
</feature>
<organism evidence="2">
    <name type="scientific">Brachypodium distachyon</name>
    <name type="common">Purple false brome</name>
    <name type="synonym">Trachynia distachya</name>
    <dbReference type="NCBI Taxonomy" id="15368"/>
    <lineage>
        <taxon>Eukaryota</taxon>
        <taxon>Viridiplantae</taxon>
        <taxon>Streptophyta</taxon>
        <taxon>Embryophyta</taxon>
        <taxon>Tracheophyta</taxon>
        <taxon>Spermatophyta</taxon>
        <taxon>Magnoliopsida</taxon>
        <taxon>Liliopsida</taxon>
        <taxon>Poales</taxon>
        <taxon>Poaceae</taxon>
        <taxon>BOP clade</taxon>
        <taxon>Pooideae</taxon>
        <taxon>Stipodae</taxon>
        <taxon>Brachypodieae</taxon>
        <taxon>Brachypodium</taxon>
    </lineage>
</organism>
<dbReference type="ExpressionAtlas" id="A0A0Q3E3K5">
    <property type="expression patterns" value="baseline"/>
</dbReference>
<feature type="compositionally biased region" description="Low complexity" evidence="1">
    <location>
        <begin position="44"/>
        <end position="53"/>
    </location>
</feature>
<dbReference type="EnsemblPlants" id="KQJ82375">
    <property type="protein sequence ID" value="KQJ82375"/>
    <property type="gene ID" value="BRADI_5g08630v3"/>
</dbReference>
<accession>A0A0Q3E3K5</accession>
<evidence type="ECO:0000313" key="2">
    <source>
        <dbReference type="EMBL" id="KQJ82375.1"/>
    </source>
</evidence>
<evidence type="ECO:0000313" key="4">
    <source>
        <dbReference type="Proteomes" id="UP000008810"/>
    </source>
</evidence>
<proteinExistence type="predicted"/>
<dbReference type="GO" id="GO:0005634">
    <property type="term" value="C:nucleus"/>
    <property type="evidence" value="ECO:0000318"/>
    <property type="project" value="GO_Central"/>
</dbReference>
<name>A0A0Q3E3K5_BRADI</name>
<dbReference type="PANTHER" id="PTHR47290:SF4">
    <property type="entry name" value="RING FINGER PROTEIN"/>
    <property type="match status" value="1"/>
</dbReference>
<gene>
    <name evidence="3" type="primary">LOC100821362</name>
    <name evidence="2" type="ORF">BRADI_5g08630v3</name>
</gene>
<dbReference type="GO" id="GO:0006355">
    <property type="term" value="P:regulation of DNA-templated transcription"/>
    <property type="evidence" value="ECO:0000318"/>
    <property type="project" value="GO_Central"/>
</dbReference>
<dbReference type="GeneID" id="100821362"/>
<sequence>MVPARNLQLLRDEHGTPPFVARGVDAVTAQPHHMAQEPINQESPKPQQHQVPPQEEEDEQPAVLPPPQPAGTSGSSSGGNSSSNGGGGGGGGDWLRLGLGPSAAASASGTEADLFAAADRGPRQEMLVLPALDMPMPPGAFPRPGIPQASMQIPDGGPRAGPPWQMPPWSPAQQHQQQPFLLPFAHQAQAQRAFYAPGSTASASGFDTIRVVLPPPVPAGVWFVLQAAPHQGREPFLPQIPRSYLRIKDGRMPIRLLIKYLVNKLGLEDESEVEITCRGRPLLPFMTLQHLRDSIWCQRDAVSPLVAPDMSTANHIMVLQYGRRT</sequence>
<dbReference type="EMBL" id="CM000884">
    <property type="protein sequence ID" value="KQJ82375.1"/>
    <property type="molecule type" value="Genomic_DNA"/>
</dbReference>
<dbReference type="STRING" id="15368.A0A0Q3E3K5"/>
<dbReference type="RefSeq" id="XP_003579650.1">
    <property type="nucleotide sequence ID" value="XM_003579602.4"/>
</dbReference>
<dbReference type="KEGG" id="bdi:100821362"/>
<reference evidence="3" key="3">
    <citation type="submission" date="2018-08" db="UniProtKB">
        <authorList>
            <consortium name="EnsemblPlants"/>
        </authorList>
    </citation>
    <scope>IDENTIFICATION</scope>
    <source>
        <strain evidence="3">cv. Bd21</strain>
    </source>
</reference>
<dbReference type="GO" id="GO:2000032">
    <property type="term" value="P:regulation of secondary shoot formation"/>
    <property type="evidence" value="ECO:0007669"/>
    <property type="project" value="EnsemblPlants"/>
</dbReference>
<dbReference type="Proteomes" id="UP000008810">
    <property type="component" value="Chromosome 5"/>
</dbReference>
<dbReference type="FunCoup" id="A0A0Q3E3K5">
    <property type="interactions" value="116"/>
</dbReference>